<dbReference type="PRINTS" id="PR00625">
    <property type="entry name" value="JDOMAIN"/>
</dbReference>
<proteinExistence type="predicted"/>
<accession>A0AAV2U148</accession>
<dbReference type="InterPro" id="IPR036869">
    <property type="entry name" value="J_dom_sf"/>
</dbReference>
<dbReference type="SMART" id="SM00271">
    <property type="entry name" value="DnaJ"/>
    <property type="match status" value="1"/>
</dbReference>
<feature type="region of interest" description="Disordered" evidence="1">
    <location>
        <begin position="138"/>
        <end position="176"/>
    </location>
</feature>
<dbReference type="InterPro" id="IPR001806">
    <property type="entry name" value="Small_GTPase"/>
</dbReference>
<dbReference type="SMART" id="SM00173">
    <property type="entry name" value="RAS"/>
    <property type="match status" value="1"/>
</dbReference>
<dbReference type="InterPro" id="IPR050209">
    <property type="entry name" value="Rab_GTPases_membrane_traffic"/>
</dbReference>
<evidence type="ECO:0000313" key="3">
    <source>
        <dbReference type="EMBL" id="CAL5142348.1"/>
    </source>
</evidence>
<name>A0AAV2U148_CALDB</name>
<feature type="compositionally biased region" description="Low complexity" evidence="1">
    <location>
        <begin position="160"/>
        <end position="176"/>
    </location>
</feature>
<dbReference type="SUPFAM" id="SSF46565">
    <property type="entry name" value="Chaperone J-domain"/>
    <property type="match status" value="1"/>
</dbReference>
<dbReference type="PROSITE" id="PS51419">
    <property type="entry name" value="RAB"/>
    <property type="match status" value="1"/>
</dbReference>
<evidence type="ECO:0000256" key="1">
    <source>
        <dbReference type="SAM" id="MobiDB-lite"/>
    </source>
</evidence>
<dbReference type="CDD" id="cd06257">
    <property type="entry name" value="DnaJ"/>
    <property type="match status" value="1"/>
</dbReference>
<evidence type="ECO:0000259" key="2">
    <source>
        <dbReference type="PROSITE" id="PS50076"/>
    </source>
</evidence>
<sequence>MAGDMVYYEVRNEFYKDTDGALLVFDIGSHESFQALDRWTQEMKTELRKYNSSSPLKVCVCGNKVDRTPRNVSYFEASQWCANRNISYFETSALTGHGVMEAINSLLESIIEPDFARGGSFDGLRGVHSDTTFPPFVPKKGNVSSSYGNSEEVPVTTDYPVSSPKRSVRSRSPPSARECQFTAKPCYTPQQLNAVNRIRNATNNHERLGVALWASRDEINRAYRRLAFTVHPDKNFAPGSEEAFKLLVAARTTLLQSILPFTGYKFRTHQ</sequence>
<dbReference type="Gene3D" id="1.10.287.110">
    <property type="entry name" value="DnaJ domain"/>
    <property type="match status" value="1"/>
</dbReference>
<dbReference type="PROSITE" id="PS50076">
    <property type="entry name" value="DNAJ_2"/>
    <property type="match status" value="1"/>
</dbReference>
<dbReference type="PANTHER" id="PTHR47979">
    <property type="entry name" value="DRAB11-RELATED"/>
    <property type="match status" value="1"/>
</dbReference>
<dbReference type="EMBL" id="CAXLJL010001022">
    <property type="protein sequence ID" value="CAL5142348.1"/>
    <property type="molecule type" value="Genomic_DNA"/>
</dbReference>
<dbReference type="InterPro" id="IPR027417">
    <property type="entry name" value="P-loop_NTPase"/>
</dbReference>
<comment type="caution">
    <text evidence="3">The sequence shown here is derived from an EMBL/GenBank/DDBJ whole genome shotgun (WGS) entry which is preliminary data.</text>
</comment>
<dbReference type="InterPro" id="IPR001623">
    <property type="entry name" value="DnaJ_domain"/>
</dbReference>
<reference evidence="3" key="1">
    <citation type="submission" date="2024-06" db="EMBL/GenBank/DDBJ databases">
        <authorList>
            <person name="Liu X."/>
            <person name="Lenzi L."/>
            <person name="Haldenby T S."/>
            <person name="Uol C."/>
        </authorList>
    </citation>
    <scope>NUCLEOTIDE SEQUENCE</scope>
</reference>
<dbReference type="Pfam" id="PF00071">
    <property type="entry name" value="Ras"/>
    <property type="match status" value="1"/>
</dbReference>
<dbReference type="GO" id="GO:0005525">
    <property type="term" value="F:GTP binding"/>
    <property type="evidence" value="ECO:0007669"/>
    <property type="project" value="InterPro"/>
</dbReference>
<gene>
    <name evidence="3" type="ORF">CDAUBV1_LOCUS17585</name>
</gene>
<organism evidence="3 4">
    <name type="scientific">Calicophoron daubneyi</name>
    <name type="common">Rumen fluke</name>
    <name type="synonym">Paramphistomum daubneyi</name>
    <dbReference type="NCBI Taxonomy" id="300641"/>
    <lineage>
        <taxon>Eukaryota</taxon>
        <taxon>Metazoa</taxon>
        <taxon>Spiralia</taxon>
        <taxon>Lophotrochozoa</taxon>
        <taxon>Platyhelminthes</taxon>
        <taxon>Trematoda</taxon>
        <taxon>Digenea</taxon>
        <taxon>Plagiorchiida</taxon>
        <taxon>Pronocephalata</taxon>
        <taxon>Paramphistomoidea</taxon>
        <taxon>Paramphistomidae</taxon>
        <taxon>Calicophoron</taxon>
    </lineage>
</organism>
<dbReference type="Gene3D" id="3.40.50.300">
    <property type="entry name" value="P-loop containing nucleotide triphosphate hydrolases"/>
    <property type="match status" value="1"/>
</dbReference>
<dbReference type="SUPFAM" id="SSF52540">
    <property type="entry name" value="P-loop containing nucleoside triphosphate hydrolases"/>
    <property type="match status" value="1"/>
</dbReference>
<dbReference type="GO" id="GO:0003924">
    <property type="term" value="F:GTPase activity"/>
    <property type="evidence" value="ECO:0007669"/>
    <property type="project" value="InterPro"/>
</dbReference>
<dbReference type="AlphaFoldDB" id="A0AAV2U148"/>
<dbReference type="Pfam" id="PF00226">
    <property type="entry name" value="DnaJ"/>
    <property type="match status" value="1"/>
</dbReference>
<evidence type="ECO:0000313" key="4">
    <source>
        <dbReference type="Proteomes" id="UP001497525"/>
    </source>
</evidence>
<dbReference type="SMART" id="SM00175">
    <property type="entry name" value="RAB"/>
    <property type="match status" value="1"/>
</dbReference>
<feature type="domain" description="J" evidence="2">
    <location>
        <begin position="203"/>
        <end position="270"/>
    </location>
</feature>
<dbReference type="PROSITE" id="PS51421">
    <property type="entry name" value="RAS"/>
    <property type="match status" value="1"/>
</dbReference>
<dbReference type="Proteomes" id="UP001497525">
    <property type="component" value="Unassembled WGS sequence"/>
</dbReference>
<protein>
    <recommendedName>
        <fullName evidence="2">J domain-containing protein</fullName>
    </recommendedName>
</protein>